<keyword evidence="3" id="KW-1185">Reference proteome</keyword>
<evidence type="ECO:0000256" key="1">
    <source>
        <dbReference type="SAM" id="MobiDB-lite"/>
    </source>
</evidence>
<name>Q5P6G7_AROAE</name>
<dbReference type="Pfam" id="PF06035">
    <property type="entry name" value="Peptidase_C93"/>
    <property type="match status" value="1"/>
</dbReference>
<organism evidence="2 3">
    <name type="scientific">Aromatoleum aromaticum (strain DSM 19018 / LMG 30748 / EbN1)</name>
    <name type="common">Azoarcus sp. (strain EbN1)</name>
    <dbReference type="NCBI Taxonomy" id="76114"/>
    <lineage>
        <taxon>Bacteria</taxon>
        <taxon>Pseudomonadati</taxon>
        <taxon>Pseudomonadota</taxon>
        <taxon>Betaproteobacteria</taxon>
        <taxon>Rhodocyclales</taxon>
        <taxon>Rhodocyclaceae</taxon>
        <taxon>Aromatoleum</taxon>
    </lineage>
</organism>
<dbReference type="InterPro" id="IPR010319">
    <property type="entry name" value="Transglutaminase-like_Cys_pept"/>
</dbReference>
<dbReference type="PANTHER" id="PTHR39327:SF1">
    <property type="entry name" value="BLR5470 PROTEIN"/>
    <property type="match status" value="1"/>
</dbReference>
<dbReference type="eggNOG" id="COG3672">
    <property type="taxonomic scope" value="Bacteria"/>
</dbReference>
<dbReference type="KEGG" id="eba:ebA1785"/>
<feature type="region of interest" description="Disordered" evidence="1">
    <location>
        <begin position="1"/>
        <end position="38"/>
    </location>
</feature>
<sequence>MRLNLAAPPTTQHFPSDKARRNPCGLRPIPDNGDERTTCRPMPTHLLPHGMFSRPCRLGNAALIRLAGLCVLIGVGLATASGDTDLMERLAGERFGAAGSASVRAWRQMIADALPLDDLEKLQRTNTFFNRRISFDDDATVWKEADYWATPLETLGRGAGDCEDFSIAKYMSLRLLGIPADKLRLIYVRAQIGGAQSTLSQAHMVVGFYPSPEAEPLVLDNLIGEVRPAGRRPDLYPIFSFNSAGLWIGGATASSADPTARLSRWRSVLVRMQQEGLQ</sequence>
<dbReference type="InterPro" id="IPR038765">
    <property type="entry name" value="Papain-like_cys_pep_sf"/>
</dbReference>
<dbReference type="Proteomes" id="UP000006552">
    <property type="component" value="Chromosome"/>
</dbReference>
<gene>
    <name evidence="2" type="ORF">ebA1785</name>
</gene>
<protein>
    <recommendedName>
        <fullName evidence="4">Transglutaminase</fullName>
    </recommendedName>
</protein>
<evidence type="ECO:0008006" key="4">
    <source>
        <dbReference type="Google" id="ProtNLM"/>
    </source>
</evidence>
<dbReference type="EMBL" id="CR555306">
    <property type="protein sequence ID" value="CAI07094.1"/>
    <property type="molecule type" value="Genomic_DNA"/>
</dbReference>
<dbReference type="STRING" id="76114.ebA1785"/>
<evidence type="ECO:0000313" key="3">
    <source>
        <dbReference type="Proteomes" id="UP000006552"/>
    </source>
</evidence>
<proteinExistence type="predicted"/>
<accession>Q5P6G7</accession>
<dbReference type="AlphaFoldDB" id="Q5P6G7"/>
<reference evidence="2 3" key="1">
    <citation type="journal article" date="2005" name="Arch. Microbiol.">
        <title>The genome sequence of an anaerobic aromatic-degrading denitrifying bacterium, strain EbN1.</title>
        <authorList>
            <person name="Rabus R."/>
            <person name="Kube M."/>
            <person name="Heider J."/>
            <person name="Beck A."/>
            <person name="Heitmann K."/>
            <person name="Widdel F."/>
            <person name="Reinhardt R."/>
        </authorList>
    </citation>
    <scope>NUCLEOTIDE SEQUENCE [LARGE SCALE GENOMIC DNA]</scope>
    <source>
        <strain evidence="2 3">EbN1</strain>
    </source>
</reference>
<dbReference type="SUPFAM" id="SSF54001">
    <property type="entry name" value="Cysteine proteinases"/>
    <property type="match status" value="1"/>
</dbReference>
<evidence type="ECO:0000313" key="2">
    <source>
        <dbReference type="EMBL" id="CAI07094.1"/>
    </source>
</evidence>
<dbReference type="PANTHER" id="PTHR39327">
    <property type="match status" value="1"/>
</dbReference>
<dbReference type="Gene3D" id="3.10.620.30">
    <property type="match status" value="1"/>
</dbReference>
<dbReference type="HOGENOM" id="CLU_085651_0_0_4"/>